<evidence type="ECO:0000313" key="3">
    <source>
        <dbReference type="Proteomes" id="UP000187455"/>
    </source>
</evidence>
<feature type="non-terminal residue" evidence="2">
    <location>
        <position position="1"/>
    </location>
</feature>
<feature type="compositionally biased region" description="Basic and acidic residues" evidence="1">
    <location>
        <begin position="62"/>
        <end position="81"/>
    </location>
</feature>
<dbReference type="AlphaFoldDB" id="A0A1R0GQU1"/>
<sequence>TVSCESESIKEQEKVHSVLEEIDVESTERDRLEKEEWVIREIREIAKIGIKRSVIQLGLDQHMDINKDPNPDHETSTKDNEFEGDELGDGIRSDHFGNRTGL</sequence>
<feature type="region of interest" description="Disordered" evidence="1">
    <location>
        <begin position="62"/>
        <end position="102"/>
    </location>
</feature>
<reference evidence="2 3" key="1">
    <citation type="journal article" date="2016" name="Mol. Biol. Evol.">
        <title>Genome-Wide Survey of Gut Fungi (Harpellales) Reveals the First Horizontally Transferred Ubiquitin Gene from a Mosquito Host.</title>
        <authorList>
            <person name="Wang Y."/>
            <person name="White M.M."/>
            <person name="Kvist S."/>
            <person name="Moncalvo J.M."/>
        </authorList>
    </citation>
    <scope>NUCLEOTIDE SEQUENCE [LARGE SCALE GENOMIC DNA]</scope>
    <source>
        <strain evidence="2 3">ALG-7-W6</strain>
    </source>
</reference>
<name>A0A1R0GQU1_9FUNG</name>
<evidence type="ECO:0000256" key="1">
    <source>
        <dbReference type="SAM" id="MobiDB-lite"/>
    </source>
</evidence>
<protein>
    <submittedName>
        <fullName evidence="2">Uncharacterized protein</fullName>
    </submittedName>
</protein>
<gene>
    <name evidence="2" type="ORF">AYI68_g6668</name>
</gene>
<evidence type="ECO:0000313" key="2">
    <source>
        <dbReference type="EMBL" id="OLY79263.1"/>
    </source>
</evidence>
<keyword evidence="3" id="KW-1185">Reference proteome</keyword>
<proteinExistence type="predicted"/>
<feature type="compositionally biased region" description="Basic and acidic residues" evidence="1">
    <location>
        <begin position="89"/>
        <end position="102"/>
    </location>
</feature>
<dbReference type="Proteomes" id="UP000187455">
    <property type="component" value="Unassembled WGS sequence"/>
</dbReference>
<comment type="caution">
    <text evidence="2">The sequence shown here is derived from an EMBL/GenBank/DDBJ whole genome shotgun (WGS) entry which is preliminary data.</text>
</comment>
<dbReference type="EMBL" id="LSSL01004702">
    <property type="protein sequence ID" value="OLY79263.1"/>
    <property type="molecule type" value="Genomic_DNA"/>
</dbReference>
<accession>A0A1R0GQU1</accession>
<organism evidence="2 3">
    <name type="scientific">Smittium mucronatum</name>
    <dbReference type="NCBI Taxonomy" id="133383"/>
    <lineage>
        <taxon>Eukaryota</taxon>
        <taxon>Fungi</taxon>
        <taxon>Fungi incertae sedis</taxon>
        <taxon>Zoopagomycota</taxon>
        <taxon>Kickxellomycotina</taxon>
        <taxon>Harpellomycetes</taxon>
        <taxon>Harpellales</taxon>
        <taxon>Legeriomycetaceae</taxon>
        <taxon>Smittium</taxon>
    </lineage>
</organism>